<organism evidence="2">
    <name type="scientific">Methanobacterium veterum</name>
    <dbReference type="NCBI Taxonomy" id="408577"/>
    <lineage>
        <taxon>Archaea</taxon>
        <taxon>Methanobacteriati</taxon>
        <taxon>Methanobacteriota</taxon>
        <taxon>Methanomada group</taxon>
        <taxon>Methanobacteria</taxon>
        <taxon>Methanobacteriales</taxon>
        <taxon>Methanobacteriaceae</taxon>
        <taxon>Methanobacterium</taxon>
    </lineage>
</organism>
<gene>
    <name evidence="2" type="ORF">O3H35_06705</name>
    <name evidence="1" type="ORF">O3H54_01590</name>
</gene>
<dbReference type="GO" id="GO:0004061">
    <property type="term" value="F:arylformamidase activity"/>
    <property type="evidence" value="ECO:0007669"/>
    <property type="project" value="InterPro"/>
</dbReference>
<dbReference type="SUPFAM" id="SSF102198">
    <property type="entry name" value="Putative cyclase"/>
    <property type="match status" value="1"/>
</dbReference>
<comment type="caution">
    <text evidence="2">The sequence shown here is derived from an EMBL/GenBank/DDBJ whole genome shotgun (WGS) entry which is preliminary data.</text>
</comment>
<proteinExistence type="predicted"/>
<name>A0A9E5A658_9EURY</name>
<dbReference type="EMBL" id="JAPVER010000018">
    <property type="protein sequence ID" value="MCZ3364564.1"/>
    <property type="molecule type" value="Genomic_DNA"/>
</dbReference>
<dbReference type="GO" id="GO:0019441">
    <property type="term" value="P:L-tryptophan catabolic process to kynurenine"/>
    <property type="evidence" value="ECO:0007669"/>
    <property type="project" value="InterPro"/>
</dbReference>
<reference evidence="2" key="1">
    <citation type="submission" date="2022-12" db="EMBL/GenBank/DDBJ databases">
        <title>Reclassification of two methanogenic archaea species isolated from the Kolyma lowland permafrost.</title>
        <authorList>
            <person name="Trubitsyn V.E."/>
            <person name="Rivkina E.M."/>
            <person name="Shcherbakova V.A."/>
        </authorList>
    </citation>
    <scope>NUCLEOTIDE SEQUENCE</scope>
    <source>
        <strain evidence="1">M2</strain>
        <strain evidence="2">MK4</strain>
    </source>
</reference>
<protein>
    <submittedName>
        <fullName evidence="2">Uncharacterized protein</fullName>
    </submittedName>
</protein>
<dbReference type="Gene3D" id="3.50.30.50">
    <property type="entry name" value="Putative cyclase"/>
    <property type="match status" value="1"/>
</dbReference>
<accession>A0A9E5A658</accession>
<dbReference type="RefSeq" id="WP_211251396.1">
    <property type="nucleotide sequence ID" value="NZ_JAPVER010000018.1"/>
</dbReference>
<dbReference type="AlphaFoldDB" id="A0A9E5A658"/>
<dbReference type="EMBL" id="JAPVES010000030">
    <property type="protein sequence ID" value="MCZ3372318.1"/>
    <property type="molecule type" value="Genomic_DNA"/>
</dbReference>
<sequence>MLLDNLTVFEGLCLKNVEAGEYVFMGLPLKIDEDGAPVRAVLIDAKSNKMF</sequence>
<evidence type="ECO:0000313" key="3">
    <source>
        <dbReference type="Proteomes" id="UP001068021"/>
    </source>
</evidence>
<evidence type="ECO:0000313" key="2">
    <source>
        <dbReference type="EMBL" id="MCZ3372318.1"/>
    </source>
</evidence>
<dbReference type="Proteomes" id="UP001068021">
    <property type="component" value="Unassembled WGS sequence"/>
</dbReference>
<dbReference type="Proteomes" id="UP001074446">
    <property type="component" value="Unassembled WGS sequence"/>
</dbReference>
<keyword evidence="3" id="KW-1185">Reference proteome</keyword>
<dbReference type="InterPro" id="IPR037175">
    <property type="entry name" value="KFase_sf"/>
</dbReference>
<evidence type="ECO:0000313" key="1">
    <source>
        <dbReference type="EMBL" id="MCZ3364564.1"/>
    </source>
</evidence>